<proteinExistence type="predicted"/>
<evidence type="ECO:0008006" key="3">
    <source>
        <dbReference type="Google" id="ProtNLM"/>
    </source>
</evidence>
<protein>
    <recommendedName>
        <fullName evidence="3">Peptidase</fullName>
    </recommendedName>
</protein>
<keyword evidence="1" id="KW-0812">Transmembrane</keyword>
<dbReference type="EMBL" id="UINC01025021">
    <property type="protein sequence ID" value="SVA99836.1"/>
    <property type="molecule type" value="Genomic_DNA"/>
</dbReference>
<feature type="transmembrane region" description="Helical" evidence="1">
    <location>
        <begin position="35"/>
        <end position="55"/>
    </location>
</feature>
<dbReference type="PANTHER" id="PTHR40115">
    <property type="entry name" value="INNER MEMBRANE PROTEIN WITH PEPSY TM HELIX"/>
    <property type="match status" value="1"/>
</dbReference>
<dbReference type="InterPro" id="IPR032307">
    <property type="entry name" value="PepSY_TM-like_2"/>
</dbReference>
<evidence type="ECO:0000256" key="1">
    <source>
        <dbReference type="SAM" id="Phobius"/>
    </source>
</evidence>
<evidence type="ECO:0000313" key="2">
    <source>
        <dbReference type="EMBL" id="SVA99836.1"/>
    </source>
</evidence>
<feature type="transmembrane region" description="Helical" evidence="1">
    <location>
        <begin position="202"/>
        <end position="222"/>
    </location>
</feature>
<gene>
    <name evidence="2" type="ORF">METZ01_LOCUS152690</name>
</gene>
<accession>A0A382AE90</accession>
<organism evidence="2">
    <name type="scientific">marine metagenome</name>
    <dbReference type="NCBI Taxonomy" id="408172"/>
    <lineage>
        <taxon>unclassified sequences</taxon>
        <taxon>metagenomes</taxon>
        <taxon>ecological metagenomes</taxon>
    </lineage>
</organism>
<dbReference type="AlphaFoldDB" id="A0A382AE90"/>
<feature type="transmembrane region" description="Helical" evidence="1">
    <location>
        <begin position="172"/>
        <end position="196"/>
    </location>
</feature>
<reference evidence="2" key="1">
    <citation type="submission" date="2018-05" db="EMBL/GenBank/DDBJ databases">
        <authorList>
            <person name="Lanie J.A."/>
            <person name="Ng W.-L."/>
            <person name="Kazmierczak K.M."/>
            <person name="Andrzejewski T.M."/>
            <person name="Davidsen T.M."/>
            <person name="Wayne K.J."/>
            <person name="Tettelin H."/>
            <person name="Glass J.I."/>
            <person name="Rusch D."/>
            <person name="Podicherti R."/>
            <person name="Tsui H.-C.T."/>
            <person name="Winkler M.E."/>
        </authorList>
    </citation>
    <scope>NUCLEOTIDE SEQUENCE</scope>
</reference>
<keyword evidence="1" id="KW-0472">Membrane</keyword>
<keyword evidence="1" id="KW-1133">Transmembrane helix</keyword>
<dbReference type="Pfam" id="PF16357">
    <property type="entry name" value="PepSY_TM_like_2"/>
    <property type="match status" value="1"/>
</dbReference>
<dbReference type="PANTHER" id="PTHR40115:SF1">
    <property type="entry name" value="INNER MEMBRANE PROTEIN WITH PEPSY TM HELIX"/>
    <property type="match status" value="1"/>
</dbReference>
<sequence>MIQKARGKLSKAHPFLPYALQSPMFLTWLRRGHGWLGAWGAFAGILFGLTTIMMVHGEVFRTAESVQNIIQLPVGEAAISSVDETGAFVKTQLELTTMWRAPRNQVVPADMGAGIPAGKGTRQPTYVTQFTSPGTTLDVRYVRGNEYIEITRTERGFLEVLNRLHRGNGAQLGWTLLGDAFSGALVVLAMTGVLLWSKMDGSRLLAVSLGGAGFLVVLYFGLAGA</sequence>
<name>A0A382AE90_9ZZZZ</name>